<evidence type="ECO:0000259" key="7">
    <source>
        <dbReference type="Pfam" id="PF09335"/>
    </source>
</evidence>
<evidence type="ECO:0000256" key="4">
    <source>
        <dbReference type="ARBA" id="ARBA00022989"/>
    </source>
</evidence>
<dbReference type="AlphaFoldDB" id="A0A831RM02"/>
<keyword evidence="2 6" id="KW-1003">Cell membrane</keyword>
<proteinExistence type="inferred from homology"/>
<protein>
    <recommendedName>
        <fullName evidence="6">TVP38/TMEM64 family membrane protein</fullName>
    </recommendedName>
</protein>
<comment type="similarity">
    <text evidence="6">Belongs to the TVP38/TMEM64 family.</text>
</comment>
<keyword evidence="4 6" id="KW-1133">Transmembrane helix</keyword>
<feature type="transmembrane region" description="Helical" evidence="6">
    <location>
        <begin position="22"/>
        <end position="42"/>
    </location>
</feature>
<evidence type="ECO:0000256" key="3">
    <source>
        <dbReference type="ARBA" id="ARBA00022692"/>
    </source>
</evidence>
<name>A0A831RM02_9GAMM</name>
<dbReference type="PANTHER" id="PTHR12677:SF59">
    <property type="entry name" value="GOLGI APPARATUS MEMBRANE PROTEIN TVP38-RELATED"/>
    <property type="match status" value="1"/>
</dbReference>
<feature type="transmembrane region" description="Helical" evidence="6">
    <location>
        <begin position="93"/>
        <end position="120"/>
    </location>
</feature>
<evidence type="ECO:0000256" key="1">
    <source>
        <dbReference type="ARBA" id="ARBA00004651"/>
    </source>
</evidence>
<evidence type="ECO:0000256" key="5">
    <source>
        <dbReference type="ARBA" id="ARBA00023136"/>
    </source>
</evidence>
<feature type="transmembrane region" description="Helical" evidence="6">
    <location>
        <begin position="62"/>
        <end position="81"/>
    </location>
</feature>
<organism evidence="8">
    <name type="scientific">Sedimenticola thiotaurini</name>
    <dbReference type="NCBI Taxonomy" id="1543721"/>
    <lineage>
        <taxon>Bacteria</taxon>
        <taxon>Pseudomonadati</taxon>
        <taxon>Pseudomonadota</taxon>
        <taxon>Gammaproteobacteria</taxon>
        <taxon>Chromatiales</taxon>
        <taxon>Sedimenticolaceae</taxon>
        <taxon>Sedimenticola</taxon>
    </lineage>
</organism>
<dbReference type="Proteomes" id="UP000886251">
    <property type="component" value="Unassembled WGS sequence"/>
</dbReference>
<reference evidence="8" key="1">
    <citation type="journal article" date="2020" name="mSystems">
        <title>Genome- and Community-Level Interaction Insights into Carbon Utilization and Element Cycling Functions of Hydrothermarchaeota in Hydrothermal Sediment.</title>
        <authorList>
            <person name="Zhou Z."/>
            <person name="Liu Y."/>
            <person name="Xu W."/>
            <person name="Pan J."/>
            <person name="Luo Z.H."/>
            <person name="Li M."/>
        </authorList>
    </citation>
    <scope>NUCLEOTIDE SEQUENCE [LARGE SCALE GENOMIC DNA]</scope>
    <source>
        <strain evidence="8">HyVt-443</strain>
    </source>
</reference>
<comment type="caution">
    <text evidence="8">The sequence shown here is derived from an EMBL/GenBank/DDBJ whole genome shotgun (WGS) entry which is preliminary data.</text>
</comment>
<dbReference type="EMBL" id="DRKP01000034">
    <property type="protein sequence ID" value="HEB95339.1"/>
    <property type="molecule type" value="Genomic_DNA"/>
</dbReference>
<feature type="transmembrane region" description="Helical" evidence="6">
    <location>
        <begin position="140"/>
        <end position="163"/>
    </location>
</feature>
<feature type="transmembrane region" description="Helical" evidence="6">
    <location>
        <begin position="175"/>
        <end position="198"/>
    </location>
</feature>
<dbReference type="GO" id="GO:0005886">
    <property type="term" value="C:plasma membrane"/>
    <property type="evidence" value="ECO:0007669"/>
    <property type="project" value="UniProtKB-SubCell"/>
</dbReference>
<feature type="domain" description="VTT" evidence="7">
    <location>
        <begin position="81"/>
        <end position="195"/>
    </location>
</feature>
<evidence type="ECO:0000313" key="8">
    <source>
        <dbReference type="EMBL" id="HEB95339.1"/>
    </source>
</evidence>
<dbReference type="InterPro" id="IPR015414">
    <property type="entry name" value="TMEM64"/>
</dbReference>
<dbReference type="Pfam" id="PF09335">
    <property type="entry name" value="VTT_dom"/>
    <property type="match status" value="1"/>
</dbReference>
<evidence type="ECO:0000256" key="2">
    <source>
        <dbReference type="ARBA" id="ARBA00022475"/>
    </source>
</evidence>
<comment type="subcellular location">
    <subcellularLocation>
        <location evidence="1 6">Cell membrane</location>
        <topology evidence="1 6">Multi-pass membrane protein</topology>
    </subcellularLocation>
</comment>
<dbReference type="PANTHER" id="PTHR12677">
    <property type="entry name" value="GOLGI APPARATUS MEMBRANE PROTEIN TVP38-RELATED"/>
    <property type="match status" value="1"/>
</dbReference>
<gene>
    <name evidence="8" type="ORF">ENI96_02770</name>
</gene>
<accession>A0A831RM02</accession>
<sequence length="243" mass="25749">MSSGSSRQTGVTAGPAHRRHRWLGRLLLGLLLGLGAWLLYLLPYQDLPGWVEALGRGTAALGWYGPLLFALASAGLTGVGVPRLLMTGVAAALFGVVTGLLASLSGTLLGAWLTFLLARWSGHEAGLDRWPGLRRFSGLLASQGIVPVLLIRQLPLSSFFINLLLGLTAVRTRDFLIGSLIGFLPEAVPVALIGAGLVQSDRALMLQYLLLGLVLLLAAGLLLRWLHRHGGRMLPEGEEGGGE</sequence>
<evidence type="ECO:0000256" key="6">
    <source>
        <dbReference type="RuleBase" id="RU366058"/>
    </source>
</evidence>
<feature type="transmembrane region" description="Helical" evidence="6">
    <location>
        <begin position="204"/>
        <end position="223"/>
    </location>
</feature>
<dbReference type="InterPro" id="IPR032816">
    <property type="entry name" value="VTT_dom"/>
</dbReference>
<keyword evidence="3 6" id="KW-0812">Transmembrane</keyword>
<keyword evidence="5 6" id="KW-0472">Membrane</keyword>